<feature type="domain" description="Acyl-CoA dehydrogenase C-terminal" evidence="4">
    <location>
        <begin position="236"/>
        <end position="364"/>
    </location>
</feature>
<accession>A0ABP5NTG5</accession>
<comment type="caution">
    <text evidence="5">The sequence shown here is derived from an EMBL/GenBank/DDBJ whole genome shotgun (WGS) entry which is preliminary data.</text>
</comment>
<keyword evidence="1" id="KW-0560">Oxidoreductase</keyword>
<keyword evidence="6" id="KW-1185">Reference proteome</keyword>
<dbReference type="RefSeq" id="WP_346164025.1">
    <property type="nucleotide sequence ID" value="NZ_BAAAOQ010000025.1"/>
</dbReference>
<evidence type="ECO:0000256" key="1">
    <source>
        <dbReference type="ARBA" id="ARBA00023002"/>
    </source>
</evidence>
<dbReference type="Pfam" id="PF08028">
    <property type="entry name" value="Acyl-CoA_dh_2"/>
    <property type="match status" value="1"/>
</dbReference>
<dbReference type="InterPro" id="IPR050741">
    <property type="entry name" value="Acyl-CoA_dehydrogenase"/>
</dbReference>
<dbReference type="Gene3D" id="1.10.540.10">
    <property type="entry name" value="Acyl-CoA dehydrogenase/oxidase, N-terminal domain"/>
    <property type="match status" value="1"/>
</dbReference>
<proteinExistence type="inferred from homology"/>
<dbReference type="Pfam" id="PF02771">
    <property type="entry name" value="Acyl-CoA_dh_N"/>
    <property type="match status" value="1"/>
</dbReference>
<evidence type="ECO:0000313" key="6">
    <source>
        <dbReference type="Proteomes" id="UP001501391"/>
    </source>
</evidence>
<dbReference type="InterPro" id="IPR013786">
    <property type="entry name" value="AcylCoA_DH/ox_N"/>
</dbReference>
<dbReference type="SUPFAM" id="SSF47203">
    <property type="entry name" value="Acyl-CoA dehydrogenase C-terminal domain-like"/>
    <property type="match status" value="1"/>
</dbReference>
<evidence type="ECO:0000256" key="2">
    <source>
        <dbReference type="ARBA" id="ARBA00049661"/>
    </source>
</evidence>
<dbReference type="Proteomes" id="UP001501391">
    <property type="component" value="Unassembled WGS sequence"/>
</dbReference>
<comment type="similarity">
    <text evidence="2">Belongs to the HpaH/HsaA monooxygenase family.</text>
</comment>
<dbReference type="InterPro" id="IPR046373">
    <property type="entry name" value="Acyl-CoA_Oxase/DH_mid-dom_sf"/>
</dbReference>
<dbReference type="Gene3D" id="2.40.110.10">
    <property type="entry name" value="Butyryl-CoA Dehydrogenase, subunit A, domain 2"/>
    <property type="match status" value="1"/>
</dbReference>
<name>A0ABP5NTG5_9ACTN</name>
<protein>
    <submittedName>
        <fullName evidence="5">Actinorhodin polyketide dimerase ActVA</fullName>
    </submittedName>
</protein>
<dbReference type="InterPro" id="IPR036250">
    <property type="entry name" value="AcylCo_DH-like_C"/>
</dbReference>
<organism evidence="5 6">
    <name type="scientific">Streptomyces bangladeshensis</name>
    <dbReference type="NCBI Taxonomy" id="295352"/>
    <lineage>
        <taxon>Bacteria</taxon>
        <taxon>Bacillati</taxon>
        <taxon>Actinomycetota</taxon>
        <taxon>Actinomycetes</taxon>
        <taxon>Kitasatosporales</taxon>
        <taxon>Streptomycetaceae</taxon>
        <taxon>Streptomyces</taxon>
    </lineage>
</organism>
<dbReference type="PIRSF" id="PIRSF016578">
    <property type="entry name" value="HsaA"/>
    <property type="match status" value="1"/>
</dbReference>
<dbReference type="EMBL" id="BAAAOQ010000025">
    <property type="protein sequence ID" value="GAA2202864.1"/>
    <property type="molecule type" value="Genomic_DNA"/>
</dbReference>
<reference evidence="6" key="1">
    <citation type="journal article" date="2019" name="Int. J. Syst. Evol. Microbiol.">
        <title>The Global Catalogue of Microorganisms (GCM) 10K type strain sequencing project: providing services to taxonomists for standard genome sequencing and annotation.</title>
        <authorList>
            <consortium name="The Broad Institute Genomics Platform"/>
            <consortium name="The Broad Institute Genome Sequencing Center for Infectious Disease"/>
            <person name="Wu L."/>
            <person name="Ma J."/>
        </authorList>
    </citation>
    <scope>NUCLEOTIDE SEQUENCE [LARGE SCALE GENOMIC DNA]</scope>
    <source>
        <strain evidence="6">JCM 14924</strain>
    </source>
</reference>
<dbReference type="PANTHER" id="PTHR48083:SF19">
    <property type="entry name" value="FLAVIN-DEPENDENT MONOOXYGENASE, OXYGENASE SUBUNIT HSAA"/>
    <property type="match status" value="1"/>
</dbReference>
<evidence type="ECO:0000259" key="3">
    <source>
        <dbReference type="Pfam" id="PF02771"/>
    </source>
</evidence>
<gene>
    <name evidence="5" type="primary">actVA_2</name>
    <name evidence="5" type="ORF">GCM10009787_63570</name>
</gene>
<sequence length="395" mass="41625">MTAAPDGSGARSLVDAARPVARLAAARAADADREAALSPEVVSAVVAAGFARHFVPRAHGGDEGTFLTFLRASAVLGEACGSTAWFASLAATMGRITAFLPLDGRKQIWQDGPDTLIAGSLLPQGTCERVPGGWRIRGRWPYVSSCTAADWTLLLARPDGGDVTQARFFALPREAYAVEETWASLGMRATGSHTVVVRDAVVPGELSFPRADLYRGTAGPRRTVRPVPLRAVTGLSFAAPALGTARGAAQVWTERIRGRLAAAGGATPALERAGYDLALSRSVDDIEMAALLLERVAGSADEAGDRPAGDLWAAAQARSTAKAAELLLSSVDRLLRAAGTECLAAEDELQRRWRDLRTVASHGTLRYATKAAAYAECIWSSGLPDDTGNRRSKHA</sequence>
<dbReference type="SUPFAM" id="SSF56645">
    <property type="entry name" value="Acyl-CoA dehydrogenase NM domain-like"/>
    <property type="match status" value="1"/>
</dbReference>
<evidence type="ECO:0000259" key="4">
    <source>
        <dbReference type="Pfam" id="PF08028"/>
    </source>
</evidence>
<dbReference type="Gene3D" id="1.20.140.10">
    <property type="entry name" value="Butyryl-CoA Dehydrogenase, subunit A, domain 3"/>
    <property type="match status" value="1"/>
</dbReference>
<dbReference type="InterPro" id="IPR037069">
    <property type="entry name" value="AcylCoA_DH/ox_N_sf"/>
</dbReference>
<dbReference type="InterPro" id="IPR009100">
    <property type="entry name" value="AcylCoA_DH/oxidase_NM_dom_sf"/>
</dbReference>
<feature type="domain" description="Acyl-CoA dehydrogenase/oxidase N-terminal" evidence="3">
    <location>
        <begin position="13"/>
        <end position="94"/>
    </location>
</feature>
<evidence type="ECO:0000313" key="5">
    <source>
        <dbReference type="EMBL" id="GAA2202864.1"/>
    </source>
</evidence>
<dbReference type="PANTHER" id="PTHR48083">
    <property type="entry name" value="MEDIUM-CHAIN SPECIFIC ACYL-COA DEHYDROGENASE, MITOCHONDRIAL-RELATED"/>
    <property type="match status" value="1"/>
</dbReference>
<dbReference type="InterPro" id="IPR013107">
    <property type="entry name" value="Acyl-CoA_DH_C"/>
</dbReference>